<dbReference type="OrthoDB" id="23586at2759"/>
<evidence type="ECO:0000256" key="1">
    <source>
        <dbReference type="SAM" id="Coils"/>
    </source>
</evidence>
<reference evidence="2" key="1">
    <citation type="submission" date="2020-01" db="EMBL/GenBank/DDBJ databases">
        <title>Development of genomics and gene disruption for Polysphondylium violaceum indicates a role for the polyketide synthase stlB in stalk morphogenesis.</title>
        <authorList>
            <person name="Narita B."/>
            <person name="Kawabe Y."/>
            <person name="Kin K."/>
            <person name="Saito T."/>
            <person name="Gibbs R."/>
            <person name="Kuspa A."/>
            <person name="Muzny D."/>
            <person name="Queller D."/>
            <person name="Richards S."/>
            <person name="Strassman J."/>
            <person name="Sucgang R."/>
            <person name="Worley K."/>
            <person name="Schaap P."/>
        </authorList>
    </citation>
    <scope>NUCLEOTIDE SEQUENCE</scope>
    <source>
        <strain evidence="2">QSvi11</strain>
    </source>
</reference>
<feature type="coiled-coil region" evidence="1">
    <location>
        <begin position="223"/>
        <end position="250"/>
    </location>
</feature>
<accession>A0A8J4PU92</accession>
<sequence length="349" mass="40225">MAEVEEKITTLGEIFYDKYVVHREKVIASDLIQILQDQVTKIDAQNKKLAEEQAKAELQRQIDSMSIAEFESFSVFSDNKEKDQARVKADQYFLEHVQYHIDPKILEILEWKKPELNAERLKIISSDNTKTWYTNYAKLWVVLVADDELKGKIKSKVIKEDLQKMTSSKTYAKQMMLTYNYAYCEIVPKMKLYIRSAEVSKNWAKKAKDYYVSEEYGKIWMTKLHEQQKNEDALNKLRDLLKKYTQTEKLADLIPKDINSLDYVTSNIRAKIDMLDPSGKTSDSVVGYLQNVSLANQILGSGISDEEFNKHLEANVTTIFKGYQELQAPTGTQQPIVKFVKDFAGLPGG</sequence>
<evidence type="ECO:0000313" key="2">
    <source>
        <dbReference type="EMBL" id="KAF2069626.1"/>
    </source>
</evidence>
<dbReference type="AlphaFoldDB" id="A0A8J4PU92"/>
<dbReference type="Proteomes" id="UP000695562">
    <property type="component" value="Unassembled WGS sequence"/>
</dbReference>
<proteinExistence type="predicted"/>
<feature type="non-terminal residue" evidence="2">
    <location>
        <position position="1"/>
    </location>
</feature>
<gene>
    <name evidence="2" type="ORF">CYY_009053</name>
</gene>
<organism evidence="2 3">
    <name type="scientific">Polysphondylium violaceum</name>
    <dbReference type="NCBI Taxonomy" id="133409"/>
    <lineage>
        <taxon>Eukaryota</taxon>
        <taxon>Amoebozoa</taxon>
        <taxon>Evosea</taxon>
        <taxon>Eumycetozoa</taxon>
        <taxon>Dictyostelia</taxon>
        <taxon>Dictyosteliales</taxon>
        <taxon>Dictyosteliaceae</taxon>
        <taxon>Polysphondylium</taxon>
    </lineage>
</organism>
<dbReference type="EMBL" id="AJWJ01000626">
    <property type="protein sequence ID" value="KAF2069626.1"/>
    <property type="molecule type" value="Genomic_DNA"/>
</dbReference>
<comment type="caution">
    <text evidence="2">The sequence shown here is derived from an EMBL/GenBank/DDBJ whole genome shotgun (WGS) entry which is preliminary data.</text>
</comment>
<protein>
    <submittedName>
        <fullName evidence="2">Uncharacterized protein</fullName>
    </submittedName>
</protein>
<keyword evidence="1" id="KW-0175">Coiled coil</keyword>
<feature type="coiled-coil region" evidence="1">
    <location>
        <begin position="32"/>
        <end position="61"/>
    </location>
</feature>
<keyword evidence="3" id="KW-1185">Reference proteome</keyword>
<name>A0A8J4PU92_9MYCE</name>
<evidence type="ECO:0000313" key="3">
    <source>
        <dbReference type="Proteomes" id="UP000695562"/>
    </source>
</evidence>